<evidence type="ECO:0000313" key="1">
    <source>
        <dbReference type="EMBL" id="GAH27430.1"/>
    </source>
</evidence>
<proteinExistence type="predicted"/>
<dbReference type="AlphaFoldDB" id="X1F4D2"/>
<feature type="non-terminal residue" evidence="1">
    <location>
        <position position="52"/>
    </location>
</feature>
<comment type="caution">
    <text evidence="1">The sequence shown here is derived from an EMBL/GenBank/DDBJ whole genome shotgun (WGS) entry which is preliminary data.</text>
</comment>
<protein>
    <submittedName>
        <fullName evidence="1">Uncharacterized protein</fullName>
    </submittedName>
</protein>
<dbReference type="EMBL" id="BART01041609">
    <property type="protein sequence ID" value="GAH27430.1"/>
    <property type="molecule type" value="Genomic_DNA"/>
</dbReference>
<name>X1F4D2_9ZZZZ</name>
<reference evidence="1" key="1">
    <citation type="journal article" date="2014" name="Front. Microbiol.">
        <title>High frequency of phylogenetically diverse reductive dehalogenase-homologous genes in deep subseafloor sedimentary metagenomes.</title>
        <authorList>
            <person name="Kawai M."/>
            <person name="Futagami T."/>
            <person name="Toyoda A."/>
            <person name="Takaki Y."/>
            <person name="Nishi S."/>
            <person name="Hori S."/>
            <person name="Arai W."/>
            <person name="Tsubouchi T."/>
            <person name="Morono Y."/>
            <person name="Uchiyama I."/>
            <person name="Ito T."/>
            <person name="Fujiyama A."/>
            <person name="Inagaki F."/>
            <person name="Takami H."/>
        </authorList>
    </citation>
    <scope>NUCLEOTIDE SEQUENCE</scope>
    <source>
        <strain evidence="1">Expedition CK06-06</strain>
    </source>
</reference>
<organism evidence="1">
    <name type="scientific">marine sediment metagenome</name>
    <dbReference type="NCBI Taxonomy" id="412755"/>
    <lineage>
        <taxon>unclassified sequences</taxon>
        <taxon>metagenomes</taxon>
        <taxon>ecological metagenomes</taxon>
    </lineage>
</organism>
<sequence>MSVSSVPVPTIVSLLVGLAVPIPTLEPLTNIGDNVGIGTTSPNYKLELAVFG</sequence>
<accession>X1F4D2</accession>
<gene>
    <name evidence="1" type="ORF">S01H4_66829</name>
</gene>